<dbReference type="InterPro" id="IPR026444">
    <property type="entry name" value="Secre_tail"/>
</dbReference>
<feature type="chain" id="PRO_5038789463" evidence="1">
    <location>
        <begin position="20"/>
        <end position="236"/>
    </location>
</feature>
<name>A0A9D1UHI8_9BACT</name>
<organism evidence="3 4">
    <name type="scientific">Candidatus Onthomorpha intestinigallinarum</name>
    <dbReference type="NCBI Taxonomy" id="2840880"/>
    <lineage>
        <taxon>Bacteria</taxon>
        <taxon>Pseudomonadati</taxon>
        <taxon>Bacteroidota</taxon>
        <taxon>Bacteroidia</taxon>
        <taxon>Bacteroidales</taxon>
        <taxon>Candidatus Onthomorpha</taxon>
    </lineage>
</organism>
<feature type="domain" description="Secretion system C-terminal sorting" evidence="2">
    <location>
        <begin position="158"/>
        <end position="234"/>
    </location>
</feature>
<proteinExistence type="predicted"/>
<gene>
    <name evidence="3" type="ORF">IAC47_01045</name>
</gene>
<evidence type="ECO:0000313" key="4">
    <source>
        <dbReference type="Proteomes" id="UP000824267"/>
    </source>
</evidence>
<dbReference type="Pfam" id="PF18962">
    <property type="entry name" value="Por_Secre_tail"/>
    <property type="match status" value="1"/>
</dbReference>
<dbReference type="Proteomes" id="UP000824267">
    <property type="component" value="Unassembled WGS sequence"/>
</dbReference>
<evidence type="ECO:0000256" key="1">
    <source>
        <dbReference type="SAM" id="SignalP"/>
    </source>
</evidence>
<feature type="signal peptide" evidence="1">
    <location>
        <begin position="1"/>
        <end position="19"/>
    </location>
</feature>
<dbReference type="NCBIfam" id="TIGR04183">
    <property type="entry name" value="Por_Secre_tail"/>
    <property type="match status" value="1"/>
</dbReference>
<keyword evidence="1" id="KW-0732">Signal</keyword>
<sequence>MRRVYLFLALTFFAFGLNAQNVQVTFEDEVVNVDDTVNIEILPDVTFKSYFYIENITESPISAMAKYTKILSEEGDEFLMCFGECTIGNVAGPVTLNPGEIFEGFDIEFTPTNTNNRLLKVELYEELTNDILHQYYVKYYSETGLEQAKSNSFYVKAYPNPANNHVKISYSIPNKYSAAKIVVRNMVGQVIEQYDAKVSYNASLNINTSDFVNGVYFYSVIADGVTLSTKKLVVKH</sequence>
<protein>
    <submittedName>
        <fullName evidence="3">T9SS type A sorting domain-containing protein</fullName>
    </submittedName>
</protein>
<dbReference type="EMBL" id="DXGG01000037">
    <property type="protein sequence ID" value="HIW86851.1"/>
    <property type="molecule type" value="Genomic_DNA"/>
</dbReference>
<evidence type="ECO:0000313" key="3">
    <source>
        <dbReference type="EMBL" id="HIW86851.1"/>
    </source>
</evidence>
<reference evidence="3" key="1">
    <citation type="journal article" date="2021" name="PeerJ">
        <title>Extensive microbial diversity within the chicken gut microbiome revealed by metagenomics and culture.</title>
        <authorList>
            <person name="Gilroy R."/>
            <person name="Ravi A."/>
            <person name="Getino M."/>
            <person name="Pursley I."/>
            <person name="Horton D.L."/>
            <person name="Alikhan N.F."/>
            <person name="Baker D."/>
            <person name="Gharbi K."/>
            <person name="Hall N."/>
            <person name="Watson M."/>
            <person name="Adriaenssens E.M."/>
            <person name="Foster-Nyarko E."/>
            <person name="Jarju S."/>
            <person name="Secka A."/>
            <person name="Antonio M."/>
            <person name="Oren A."/>
            <person name="Chaudhuri R.R."/>
            <person name="La Ragione R."/>
            <person name="Hildebrand F."/>
            <person name="Pallen M.J."/>
        </authorList>
    </citation>
    <scope>NUCLEOTIDE SEQUENCE</scope>
    <source>
        <strain evidence="3">Gambia16-930</strain>
    </source>
</reference>
<dbReference type="AlphaFoldDB" id="A0A9D1UHI8"/>
<evidence type="ECO:0000259" key="2">
    <source>
        <dbReference type="Pfam" id="PF18962"/>
    </source>
</evidence>
<comment type="caution">
    <text evidence="3">The sequence shown here is derived from an EMBL/GenBank/DDBJ whole genome shotgun (WGS) entry which is preliminary data.</text>
</comment>
<reference evidence="3" key="2">
    <citation type="submission" date="2021-04" db="EMBL/GenBank/DDBJ databases">
        <authorList>
            <person name="Gilroy R."/>
        </authorList>
    </citation>
    <scope>NUCLEOTIDE SEQUENCE</scope>
    <source>
        <strain evidence="3">Gambia16-930</strain>
    </source>
</reference>
<accession>A0A9D1UHI8</accession>